<feature type="region of interest" description="Disordered" evidence="1">
    <location>
        <begin position="41"/>
        <end position="137"/>
    </location>
</feature>
<reference evidence="3" key="3">
    <citation type="journal article" date="2018" name="Mol. Plant Microbe Interact.">
        <title>Genome sequence resources for the wheat stripe rust pathogen (Puccinia striiformis f. sp. tritici) and the barley stripe rust pathogen (Puccinia striiformis f. sp. hordei).</title>
        <authorList>
            <person name="Xia C."/>
            <person name="Wang M."/>
            <person name="Yin C."/>
            <person name="Cornejo O.E."/>
            <person name="Hulbert S.H."/>
            <person name="Chen X."/>
        </authorList>
    </citation>
    <scope>NUCLEOTIDE SEQUENCE [LARGE SCALE GENOMIC DNA]</scope>
    <source>
        <strain evidence="3">93TX-2</strain>
    </source>
</reference>
<feature type="compositionally biased region" description="Polar residues" evidence="1">
    <location>
        <begin position="315"/>
        <end position="325"/>
    </location>
</feature>
<dbReference type="AlphaFoldDB" id="A0A2S4VC82"/>
<evidence type="ECO:0000256" key="1">
    <source>
        <dbReference type="SAM" id="MobiDB-lite"/>
    </source>
</evidence>
<feature type="compositionally biased region" description="Basic and acidic residues" evidence="1">
    <location>
        <begin position="126"/>
        <end position="137"/>
    </location>
</feature>
<organism evidence="2 3">
    <name type="scientific">Puccinia striiformis</name>
    <dbReference type="NCBI Taxonomy" id="27350"/>
    <lineage>
        <taxon>Eukaryota</taxon>
        <taxon>Fungi</taxon>
        <taxon>Dikarya</taxon>
        <taxon>Basidiomycota</taxon>
        <taxon>Pucciniomycotina</taxon>
        <taxon>Pucciniomycetes</taxon>
        <taxon>Pucciniales</taxon>
        <taxon>Pucciniaceae</taxon>
        <taxon>Puccinia</taxon>
    </lineage>
</organism>
<sequence length="810" mass="90966">MINPGFYPNHLPAPGLPRFHHPDSRSLQTLPHRAILSELPKYAPPPFVPRQPPRQSNKAARNRPVNDVATNPPVDLIPTKGEAPARKTPAHREPASVLDEDVNNASEKVRGDVASTQAPIPPPIRETSHEKSETKKIDTGPALVNQVSKEVRKAAEKTETQRVSAVTLDKSQGGSPGVSSNVPSQAVLEHDRPAVVQTSQSEGLNTPVDSLNGRVRLLIRPPRPEIDRKGRPDNKSGVTSGSIGSGREGHRSSIVPTPLEKKSRKVDTADMPPHSMTAGSENQASDTKAGLGDQMLLENQNRPISGIQPGAVTPSPVNTESSQLDGQKEKAQYLSKPKPTFKEILESKIKETAPQRKIESRIARKNVPTQSQKYNEQQNKDGITDGLSMSNGMRVQNPVNEESVKTENTASVTPQTEKIRAGNQDISEKATEAIADGNASVLDQEASNQTRPADLELHAKVSDPKFTADENQDIKTKQKKSTKKKKSNRKSNTNQRQNLKLIEDEDEWILNPDKSIMTPSQEGKNPIQEIKMIKINFAEKNGIAWSKALKGYTKSKRTLFMEEMKNLNVQVSLVELLSRYLKIEDHSSHIHLSDMDRNTYIQFRDVWNQDSNKLTNLIVLVTGPLAEDEFLRRVTTMLKQIYEHTVVENWKIIKERLIKRKDITEEEAKGYEDFYKLAERFPKIVNQLLDNASKPTPKLQVEMDLMESLGIFRSKRHVPISINQSKYVLNPGLRIEHIEEDLEVMRRETGLDVRRLISRLPLRLSRVTTEDYKLKLDKEELTPWGYSPESMWIAEKCPTSLCHPDDHKFS</sequence>
<feature type="compositionally biased region" description="Polar residues" evidence="1">
    <location>
        <begin position="196"/>
        <end position="209"/>
    </location>
</feature>
<feature type="region of interest" description="Disordered" evidence="1">
    <location>
        <begin position="459"/>
        <end position="500"/>
    </location>
</feature>
<evidence type="ECO:0000313" key="2">
    <source>
        <dbReference type="EMBL" id="POW07088.1"/>
    </source>
</evidence>
<feature type="compositionally biased region" description="Pro residues" evidence="1">
    <location>
        <begin position="42"/>
        <end position="52"/>
    </location>
</feature>
<dbReference type="EMBL" id="PKSM01000151">
    <property type="protein sequence ID" value="POW07088.1"/>
    <property type="molecule type" value="Genomic_DNA"/>
</dbReference>
<proteinExistence type="predicted"/>
<name>A0A2S4VC82_9BASI</name>
<feature type="compositionally biased region" description="Basic and acidic residues" evidence="1">
    <location>
        <begin position="222"/>
        <end position="234"/>
    </location>
</feature>
<keyword evidence="3" id="KW-1185">Reference proteome</keyword>
<feature type="compositionally biased region" description="Basic and acidic residues" evidence="1">
    <location>
        <begin position="259"/>
        <end position="268"/>
    </location>
</feature>
<dbReference type="VEuPathDB" id="FungiDB:PSTT_11540"/>
<reference evidence="3" key="2">
    <citation type="journal article" date="2018" name="BMC Genomics">
        <title>Genomic insights into host adaptation between the wheat stripe rust pathogen (Puccinia striiformis f. sp. tritici) and the barley stripe rust pathogen (Puccinia striiformis f. sp. hordei).</title>
        <authorList>
            <person name="Xia C."/>
            <person name="Wang M."/>
            <person name="Yin C."/>
            <person name="Cornejo O.E."/>
            <person name="Hulbert S.H."/>
            <person name="Chen X."/>
        </authorList>
    </citation>
    <scope>NUCLEOTIDE SEQUENCE [LARGE SCALE GENOMIC DNA]</scope>
    <source>
        <strain evidence="3">93TX-2</strain>
    </source>
</reference>
<feature type="compositionally biased region" description="Low complexity" evidence="1">
    <location>
        <begin position="171"/>
        <end position="185"/>
    </location>
</feature>
<feature type="compositionally biased region" description="Polar residues" evidence="1">
    <location>
        <begin position="277"/>
        <end position="286"/>
    </location>
</feature>
<gene>
    <name evidence="2" type="ORF">PSHT_10113</name>
</gene>
<feature type="region of interest" description="Disordered" evidence="1">
    <location>
        <begin position="154"/>
        <end position="425"/>
    </location>
</feature>
<reference evidence="2 3" key="1">
    <citation type="submission" date="2017-12" db="EMBL/GenBank/DDBJ databases">
        <title>Gene loss provides genomic basis for host adaptation in cereal stripe rust fungi.</title>
        <authorList>
            <person name="Xia C."/>
        </authorList>
    </citation>
    <scope>NUCLEOTIDE SEQUENCE [LARGE SCALE GENOMIC DNA]</scope>
    <source>
        <strain evidence="2 3">93TX-2</strain>
    </source>
</reference>
<feature type="compositionally biased region" description="Basic and acidic residues" evidence="1">
    <location>
        <begin position="340"/>
        <end position="362"/>
    </location>
</feature>
<feature type="compositionally biased region" description="Polar residues" evidence="1">
    <location>
        <begin position="384"/>
        <end position="416"/>
    </location>
</feature>
<feature type="compositionally biased region" description="Polar residues" evidence="1">
    <location>
        <begin position="367"/>
        <end position="377"/>
    </location>
</feature>
<accession>A0A2S4VC82</accession>
<dbReference type="OrthoDB" id="2506705at2759"/>
<protein>
    <submittedName>
        <fullName evidence="2">Uncharacterized protein</fullName>
    </submittedName>
</protein>
<comment type="caution">
    <text evidence="2">The sequence shown here is derived from an EMBL/GenBank/DDBJ whole genome shotgun (WGS) entry which is preliminary data.</text>
</comment>
<dbReference type="Proteomes" id="UP000238274">
    <property type="component" value="Unassembled WGS sequence"/>
</dbReference>
<feature type="compositionally biased region" description="Basic residues" evidence="1">
    <location>
        <begin position="477"/>
        <end position="489"/>
    </location>
</feature>
<evidence type="ECO:0000313" key="3">
    <source>
        <dbReference type="Proteomes" id="UP000238274"/>
    </source>
</evidence>
<dbReference type="VEuPathDB" id="FungiDB:PSHT_10113"/>
<feature type="compositionally biased region" description="Basic and acidic residues" evidence="1">
    <location>
        <begin position="459"/>
        <end position="476"/>
    </location>
</feature>